<comment type="caution">
    <text evidence="2">The sequence shown here is derived from an EMBL/GenBank/DDBJ whole genome shotgun (WGS) entry which is preliminary data.</text>
</comment>
<dbReference type="GO" id="GO:0015288">
    <property type="term" value="F:porin activity"/>
    <property type="evidence" value="ECO:0007669"/>
    <property type="project" value="InterPro"/>
</dbReference>
<feature type="domain" description="Porin" evidence="1">
    <location>
        <begin position="9"/>
        <end position="99"/>
    </location>
</feature>
<accession>A0A3E0WVN4</accession>
<dbReference type="Proteomes" id="UP000256763">
    <property type="component" value="Unassembled WGS sequence"/>
</dbReference>
<sequence>MECVESEAERSVTRVAAYYDIGGLRLAALAQQASDPDDVSFGVGARYRLSDKLFLKGQYYQLSADDSDYDAALLALGVNYVYGPGLTFYLNYAQIDNDDAQNREPWVTASTLGGTDAVGETARGVAVGMIYNF</sequence>
<protein>
    <recommendedName>
        <fullName evidence="1">Porin domain-containing protein</fullName>
    </recommendedName>
</protein>
<dbReference type="InterPro" id="IPR023614">
    <property type="entry name" value="Porin_dom_sf"/>
</dbReference>
<dbReference type="Pfam" id="PF13609">
    <property type="entry name" value="Porin_4"/>
    <property type="match status" value="1"/>
</dbReference>
<dbReference type="InterPro" id="IPR033900">
    <property type="entry name" value="Gram_neg_porin_domain"/>
</dbReference>
<reference evidence="3" key="1">
    <citation type="submission" date="2017-05" db="EMBL/GenBank/DDBJ databases">
        <authorList>
            <person name="Sharma S."/>
            <person name="Sidhu C."/>
            <person name="Pinnaka A.K."/>
        </authorList>
    </citation>
    <scope>NUCLEOTIDE SEQUENCE [LARGE SCALE GENOMIC DNA]</scope>
    <source>
        <strain evidence="3">AK93</strain>
    </source>
</reference>
<proteinExistence type="predicted"/>
<organism evidence="2 3">
    <name type="scientific">Alkalilimnicola ehrlichii</name>
    <dbReference type="NCBI Taxonomy" id="351052"/>
    <lineage>
        <taxon>Bacteria</taxon>
        <taxon>Pseudomonadati</taxon>
        <taxon>Pseudomonadota</taxon>
        <taxon>Gammaproteobacteria</taxon>
        <taxon>Chromatiales</taxon>
        <taxon>Ectothiorhodospiraceae</taxon>
        <taxon>Alkalilimnicola</taxon>
    </lineage>
</organism>
<keyword evidence="3" id="KW-1185">Reference proteome</keyword>
<dbReference type="AlphaFoldDB" id="A0A3E0WVN4"/>
<evidence type="ECO:0000259" key="1">
    <source>
        <dbReference type="Pfam" id="PF13609"/>
    </source>
</evidence>
<dbReference type="SUPFAM" id="SSF56935">
    <property type="entry name" value="Porins"/>
    <property type="match status" value="1"/>
</dbReference>
<evidence type="ECO:0000313" key="2">
    <source>
        <dbReference type="EMBL" id="RFA36056.1"/>
    </source>
</evidence>
<dbReference type="EMBL" id="NFZW01000010">
    <property type="protein sequence ID" value="RFA36056.1"/>
    <property type="molecule type" value="Genomic_DNA"/>
</dbReference>
<dbReference type="Gene3D" id="2.40.160.10">
    <property type="entry name" value="Porin"/>
    <property type="match status" value="1"/>
</dbReference>
<name>A0A3E0WVN4_9GAMM</name>
<gene>
    <name evidence="2" type="ORF">CAL65_11400</name>
</gene>
<dbReference type="GO" id="GO:0016020">
    <property type="term" value="C:membrane"/>
    <property type="evidence" value="ECO:0007669"/>
    <property type="project" value="InterPro"/>
</dbReference>
<evidence type="ECO:0000313" key="3">
    <source>
        <dbReference type="Proteomes" id="UP000256763"/>
    </source>
</evidence>